<comment type="caution">
    <text evidence="2">The sequence shown here is derived from an EMBL/GenBank/DDBJ whole genome shotgun (WGS) entry which is preliminary data.</text>
</comment>
<reference evidence="3" key="1">
    <citation type="journal article" date="2023" name="Commun. Biol.">
        <title>Genome analysis of Parmales, the sister group of diatoms, reveals the evolutionary specialization of diatoms from phago-mixotrophs to photoautotrophs.</title>
        <authorList>
            <person name="Ban H."/>
            <person name="Sato S."/>
            <person name="Yoshikawa S."/>
            <person name="Yamada K."/>
            <person name="Nakamura Y."/>
            <person name="Ichinomiya M."/>
            <person name="Sato N."/>
            <person name="Blanc-Mathieu R."/>
            <person name="Endo H."/>
            <person name="Kuwata A."/>
            <person name="Ogata H."/>
        </authorList>
    </citation>
    <scope>NUCLEOTIDE SEQUENCE [LARGE SCALE GENOMIC DNA]</scope>
    <source>
        <strain evidence="3">NIES 3701</strain>
    </source>
</reference>
<dbReference type="AlphaFoldDB" id="A0A9W7AGI9"/>
<accession>A0A9W7AGI9</accession>
<dbReference type="EMBL" id="BRXY01000156">
    <property type="protein sequence ID" value="GMH72396.1"/>
    <property type="molecule type" value="Genomic_DNA"/>
</dbReference>
<evidence type="ECO:0000313" key="2">
    <source>
        <dbReference type="EMBL" id="GMH72396.1"/>
    </source>
</evidence>
<proteinExistence type="predicted"/>
<keyword evidence="1" id="KW-0472">Membrane</keyword>
<gene>
    <name evidence="2" type="ORF">TrST_g13257</name>
</gene>
<feature type="transmembrane region" description="Helical" evidence="1">
    <location>
        <begin position="36"/>
        <end position="53"/>
    </location>
</feature>
<evidence type="ECO:0000256" key="1">
    <source>
        <dbReference type="SAM" id="Phobius"/>
    </source>
</evidence>
<organism evidence="2 3">
    <name type="scientific">Triparma strigata</name>
    <dbReference type="NCBI Taxonomy" id="1606541"/>
    <lineage>
        <taxon>Eukaryota</taxon>
        <taxon>Sar</taxon>
        <taxon>Stramenopiles</taxon>
        <taxon>Ochrophyta</taxon>
        <taxon>Bolidophyceae</taxon>
        <taxon>Parmales</taxon>
        <taxon>Triparmaceae</taxon>
        <taxon>Triparma</taxon>
    </lineage>
</organism>
<feature type="transmembrane region" description="Helical" evidence="1">
    <location>
        <begin position="103"/>
        <end position="123"/>
    </location>
</feature>
<protein>
    <submittedName>
        <fullName evidence="2">Uncharacterized protein</fullName>
    </submittedName>
</protein>
<keyword evidence="1" id="KW-0812">Transmembrane</keyword>
<feature type="transmembrane region" description="Helical" evidence="1">
    <location>
        <begin position="60"/>
        <end position="83"/>
    </location>
</feature>
<name>A0A9W7AGI9_9STRA</name>
<keyword evidence="3" id="KW-1185">Reference proteome</keyword>
<evidence type="ECO:0000313" key="3">
    <source>
        <dbReference type="Proteomes" id="UP001165085"/>
    </source>
</evidence>
<keyword evidence="1" id="KW-1133">Transmembrane helix</keyword>
<sequence>MQTTPRPLLGTAFLLVFLLGEYESYSEFGPHIGFLEAFWVCSLSMLLASLGCFASNPNYLAVSVLSVFSGHTLWCIDTLSLLFKGGEGFLGMADYSGINGVTVFSILGVSHHLWFIPSCIYILRQTKFELKPAHWVFSYAFVSLTSLLTLWIVPVDCIDHRGTCISVNVNMCEGWWGMDSIDILHIFDRARCGNWGWNGNGLCGTCRWLFSNAIYSLCNGGIGYVVLDLFLKNGTTKKIHIKKKKKKL</sequence>
<feature type="transmembrane region" description="Helical" evidence="1">
    <location>
        <begin position="135"/>
        <end position="153"/>
    </location>
</feature>
<dbReference type="OrthoDB" id="17763at2759"/>
<dbReference type="Proteomes" id="UP001165085">
    <property type="component" value="Unassembled WGS sequence"/>
</dbReference>